<accession>A0A0W1R896</accession>
<dbReference type="Proteomes" id="UP000054387">
    <property type="component" value="Unassembled WGS sequence"/>
</dbReference>
<dbReference type="EMBL" id="LOPU01000018">
    <property type="protein sequence ID" value="KTG09644.1"/>
    <property type="molecule type" value="Genomic_DNA"/>
</dbReference>
<proteinExistence type="predicted"/>
<organism evidence="1 2">
    <name type="scientific">Haloprofundus marisrubri</name>
    <dbReference type="NCBI Taxonomy" id="1514971"/>
    <lineage>
        <taxon>Archaea</taxon>
        <taxon>Methanobacteriati</taxon>
        <taxon>Methanobacteriota</taxon>
        <taxon>Stenosarchaea group</taxon>
        <taxon>Halobacteria</taxon>
        <taxon>Halobacteriales</taxon>
        <taxon>Haloferacaceae</taxon>
        <taxon>Haloprofundus</taxon>
    </lineage>
</organism>
<evidence type="ECO:0000313" key="2">
    <source>
        <dbReference type="Proteomes" id="UP000054387"/>
    </source>
</evidence>
<reference evidence="1 2" key="1">
    <citation type="submission" date="2015-12" db="EMBL/GenBank/DDBJ databases">
        <title>Haloprofundus marisrubri gen. nov., sp. nov., an extremely halophilic archaeon isolated from the Discovery deep brine-seawater interface in the Red Sea.</title>
        <authorList>
            <person name="Zhang G."/>
            <person name="Stingl U."/>
            <person name="Rashid M."/>
        </authorList>
    </citation>
    <scope>NUCLEOTIDE SEQUENCE [LARGE SCALE GENOMIC DNA]</scope>
    <source>
        <strain evidence="1 2">SB9</strain>
    </source>
</reference>
<sequence>MPELNEHVLREAGDRGRTLLVSDLVRLIERHESTNRPGVDPERVVTYAESLEADGARIDAGSVRGAIEERQTDSSSWIGEDALYAVGDGRVSTYPKQWHEALEGDEDVRRYLEVILDDVGDSENAFDRGGPGTGVPRSLLLDVTSVLGDLTPEETKAQIQALRGDGVLAEDADQHPDARVSFV</sequence>
<protein>
    <submittedName>
        <fullName evidence="1">Uncharacterized protein</fullName>
    </submittedName>
</protein>
<gene>
    <name evidence="1" type="ORF">AUR64_08340</name>
</gene>
<dbReference type="OrthoDB" id="299301at2157"/>
<dbReference type="AlphaFoldDB" id="A0A0W1R896"/>
<comment type="caution">
    <text evidence="1">The sequence shown here is derived from an EMBL/GenBank/DDBJ whole genome shotgun (WGS) entry which is preliminary data.</text>
</comment>
<keyword evidence="2" id="KW-1185">Reference proteome</keyword>
<name>A0A0W1R896_9EURY</name>
<evidence type="ECO:0000313" key="1">
    <source>
        <dbReference type="EMBL" id="KTG09644.1"/>
    </source>
</evidence>
<dbReference type="RefSeq" id="WP_058580998.1">
    <property type="nucleotide sequence ID" value="NZ_LOPU01000018.1"/>
</dbReference>